<dbReference type="PROSITE" id="PS50158">
    <property type="entry name" value="ZF_CCHC"/>
    <property type="match status" value="1"/>
</dbReference>
<evidence type="ECO:0000259" key="3">
    <source>
        <dbReference type="PROSITE" id="PS50158"/>
    </source>
</evidence>
<feature type="region of interest" description="Disordered" evidence="2">
    <location>
        <begin position="29"/>
        <end position="48"/>
    </location>
</feature>
<feature type="compositionally biased region" description="Basic and acidic residues" evidence="2">
    <location>
        <begin position="308"/>
        <end position="318"/>
    </location>
</feature>
<feature type="domain" description="CCHC-type" evidence="3">
    <location>
        <begin position="294"/>
        <end position="309"/>
    </location>
</feature>
<dbReference type="Gene3D" id="4.10.60.10">
    <property type="entry name" value="Zinc finger, CCHC-type"/>
    <property type="match status" value="1"/>
</dbReference>
<name>A0AAE1MPK1_9FABA</name>
<reference evidence="4" key="1">
    <citation type="submission" date="2023-10" db="EMBL/GenBank/DDBJ databases">
        <title>Chromosome-level genome of the transformable northern wattle, Acacia crassicarpa.</title>
        <authorList>
            <person name="Massaro I."/>
            <person name="Sinha N.R."/>
            <person name="Poethig S."/>
            <person name="Leichty A.R."/>
        </authorList>
    </citation>
    <scope>NUCLEOTIDE SEQUENCE</scope>
    <source>
        <strain evidence="4">Acra3RX</strain>
        <tissue evidence="4">Leaf</tissue>
    </source>
</reference>
<dbReference type="GO" id="GO:0003676">
    <property type="term" value="F:nucleic acid binding"/>
    <property type="evidence" value="ECO:0007669"/>
    <property type="project" value="InterPro"/>
</dbReference>
<dbReference type="Proteomes" id="UP001293593">
    <property type="component" value="Unassembled WGS sequence"/>
</dbReference>
<proteinExistence type="predicted"/>
<feature type="region of interest" description="Disordered" evidence="2">
    <location>
        <begin position="72"/>
        <end position="95"/>
    </location>
</feature>
<dbReference type="EMBL" id="JAWXYG010000006">
    <property type="protein sequence ID" value="KAK4269198.1"/>
    <property type="molecule type" value="Genomic_DNA"/>
</dbReference>
<sequence>MAGTLQLSRSETVALPPSTEEEDLLVRSSKKIKNGHPTEMDDQWPKLGNIVPSPAKGAVSFADKLKGITLTPGNGVEGDAEGTKDDLSDDSMSDNDSEQLCKVIEDPKRNFPKFIFSGKMKKRMYKAWSNSVIITLLGRSIGYKALENRLQSLWAKRGVIKLINIGHGYYVVKFSNKEDSTNALTGGPWLRYDHYLVVRQWEPMFNSATAKVDKVAVWVRLPRIFLEYYDKEALAFIGDRIGETVKVDINTSCQLRGHYARLCVLVDLTKQLMSGFSVDGEDYFVEYEGLHMLCSNCGIYGHRHEQCPQRKTQHEQAEQSKNASDNPKNNTVAAQPAFDNSGDYWKVVQKVRRPRKNKDKQSTIPADHSANHPAGSRFSLLAVAECGDQQITNGVSHENPDLSATIVVRTKEAHNLLGRGIKGKKAGTENVTQYISVERPVREVMENQEKQPMGLRRVDKRARVGVEGNMHDSSGELSVKKGDEMTNVPMDATEGDSFHEKAQPDNALNIQAKPYDPGEVDPISPDSGQLNDGLVIESPMLEEVSDSIQSHGLLVAETQMSV</sequence>
<keyword evidence="1" id="KW-0479">Metal-binding</keyword>
<feature type="region of interest" description="Disordered" evidence="2">
    <location>
        <begin position="1"/>
        <end position="24"/>
    </location>
</feature>
<accession>A0AAE1MPK1</accession>
<organism evidence="4 5">
    <name type="scientific">Acacia crassicarpa</name>
    <name type="common">northern wattle</name>
    <dbReference type="NCBI Taxonomy" id="499986"/>
    <lineage>
        <taxon>Eukaryota</taxon>
        <taxon>Viridiplantae</taxon>
        <taxon>Streptophyta</taxon>
        <taxon>Embryophyta</taxon>
        <taxon>Tracheophyta</taxon>
        <taxon>Spermatophyta</taxon>
        <taxon>Magnoliopsida</taxon>
        <taxon>eudicotyledons</taxon>
        <taxon>Gunneridae</taxon>
        <taxon>Pentapetalae</taxon>
        <taxon>rosids</taxon>
        <taxon>fabids</taxon>
        <taxon>Fabales</taxon>
        <taxon>Fabaceae</taxon>
        <taxon>Caesalpinioideae</taxon>
        <taxon>mimosoid clade</taxon>
        <taxon>Acacieae</taxon>
        <taxon>Acacia</taxon>
    </lineage>
</organism>
<protein>
    <recommendedName>
        <fullName evidence="3">CCHC-type domain-containing protein</fullName>
    </recommendedName>
</protein>
<dbReference type="InterPro" id="IPR001878">
    <property type="entry name" value="Znf_CCHC"/>
</dbReference>
<feature type="compositionally biased region" description="Polar residues" evidence="2">
    <location>
        <begin position="1"/>
        <end position="11"/>
    </location>
</feature>
<evidence type="ECO:0000256" key="2">
    <source>
        <dbReference type="SAM" id="MobiDB-lite"/>
    </source>
</evidence>
<dbReference type="PANTHER" id="PTHR31286">
    <property type="entry name" value="GLYCINE-RICH CELL WALL STRUCTURAL PROTEIN 1.8-LIKE"/>
    <property type="match status" value="1"/>
</dbReference>
<dbReference type="InterPro" id="IPR040256">
    <property type="entry name" value="At4g02000-like"/>
</dbReference>
<dbReference type="InterPro" id="IPR025558">
    <property type="entry name" value="DUF4283"/>
</dbReference>
<dbReference type="PANTHER" id="PTHR31286:SF99">
    <property type="entry name" value="DUF4283 DOMAIN-CONTAINING PROTEIN"/>
    <property type="match status" value="1"/>
</dbReference>
<comment type="caution">
    <text evidence="4">The sequence shown here is derived from an EMBL/GenBank/DDBJ whole genome shotgun (WGS) entry which is preliminary data.</text>
</comment>
<dbReference type="AlphaFoldDB" id="A0AAE1MPK1"/>
<dbReference type="GO" id="GO:0008270">
    <property type="term" value="F:zinc ion binding"/>
    <property type="evidence" value="ECO:0007669"/>
    <property type="project" value="UniProtKB-KW"/>
</dbReference>
<feature type="region of interest" description="Disordered" evidence="2">
    <location>
        <begin position="308"/>
        <end position="337"/>
    </location>
</feature>
<feature type="region of interest" description="Disordered" evidence="2">
    <location>
        <begin position="352"/>
        <end position="373"/>
    </location>
</feature>
<keyword evidence="1" id="KW-0862">Zinc</keyword>
<keyword evidence="5" id="KW-1185">Reference proteome</keyword>
<feature type="compositionally biased region" description="Polar residues" evidence="2">
    <location>
        <begin position="319"/>
        <end position="333"/>
    </location>
</feature>
<keyword evidence="1" id="KW-0863">Zinc-finger</keyword>
<evidence type="ECO:0000313" key="4">
    <source>
        <dbReference type="EMBL" id="KAK4269198.1"/>
    </source>
</evidence>
<evidence type="ECO:0000313" key="5">
    <source>
        <dbReference type="Proteomes" id="UP001293593"/>
    </source>
</evidence>
<dbReference type="Pfam" id="PF14111">
    <property type="entry name" value="DUF4283"/>
    <property type="match status" value="1"/>
</dbReference>
<evidence type="ECO:0000256" key="1">
    <source>
        <dbReference type="PROSITE-ProRule" id="PRU00047"/>
    </source>
</evidence>
<gene>
    <name evidence="4" type="ORF">QN277_022386</name>
</gene>